<dbReference type="Proteomes" id="UP001221757">
    <property type="component" value="Unassembled WGS sequence"/>
</dbReference>
<keyword evidence="2" id="KW-1185">Reference proteome</keyword>
<sequence length="275" mass="30301">MGRDPALQELFEIARSSKDHTSVLDYAALQRQPQSDKVHDYLEQLSPALADLVKQETRIQSWIPTDTDAGEESISAMESLNIAFFDGSIELLVDKLGTFQLDPILRERVREILDPHTPRTLANVLAFYFTRAFAGGCVLSKVFSFPYKPVSVWANQQAELVSLSVDGYSVVSYDGLSLPVQPLGGNSTDLSGVSAWLDDTDSAAFCVLRTLDPDLLFVLRLADGTFVRITLHASTCQTALGDVELKTLVKRLDNGNLFSNKTEHDYLVQSIGNSV</sequence>
<evidence type="ECO:0000313" key="1">
    <source>
        <dbReference type="EMBL" id="KAJ7604400.1"/>
    </source>
</evidence>
<name>A0AAD7F941_MYCRO</name>
<reference evidence="1" key="1">
    <citation type="submission" date="2023-03" db="EMBL/GenBank/DDBJ databases">
        <title>Massive genome expansion in bonnet fungi (Mycena s.s.) driven by repeated elements and novel gene families across ecological guilds.</title>
        <authorList>
            <consortium name="Lawrence Berkeley National Laboratory"/>
            <person name="Harder C.B."/>
            <person name="Miyauchi S."/>
            <person name="Viragh M."/>
            <person name="Kuo A."/>
            <person name="Thoen E."/>
            <person name="Andreopoulos B."/>
            <person name="Lu D."/>
            <person name="Skrede I."/>
            <person name="Drula E."/>
            <person name="Henrissat B."/>
            <person name="Morin E."/>
            <person name="Kohler A."/>
            <person name="Barry K."/>
            <person name="LaButti K."/>
            <person name="Morin E."/>
            <person name="Salamov A."/>
            <person name="Lipzen A."/>
            <person name="Mereny Z."/>
            <person name="Hegedus B."/>
            <person name="Baldrian P."/>
            <person name="Stursova M."/>
            <person name="Weitz H."/>
            <person name="Taylor A."/>
            <person name="Grigoriev I.V."/>
            <person name="Nagy L.G."/>
            <person name="Martin F."/>
            <person name="Kauserud H."/>
        </authorList>
    </citation>
    <scope>NUCLEOTIDE SEQUENCE</scope>
    <source>
        <strain evidence="1">CBHHK067</strain>
    </source>
</reference>
<dbReference type="EMBL" id="JARKIE010001219">
    <property type="protein sequence ID" value="KAJ7604400.1"/>
    <property type="molecule type" value="Genomic_DNA"/>
</dbReference>
<dbReference type="AlphaFoldDB" id="A0AAD7F941"/>
<protein>
    <submittedName>
        <fullName evidence="1">Uncharacterized protein</fullName>
    </submittedName>
</protein>
<gene>
    <name evidence="1" type="ORF">B0H17DRAFT_1222223</name>
</gene>
<evidence type="ECO:0000313" key="2">
    <source>
        <dbReference type="Proteomes" id="UP001221757"/>
    </source>
</evidence>
<comment type="caution">
    <text evidence="1">The sequence shown here is derived from an EMBL/GenBank/DDBJ whole genome shotgun (WGS) entry which is preliminary data.</text>
</comment>
<proteinExistence type="predicted"/>
<accession>A0AAD7F941</accession>
<organism evidence="1 2">
    <name type="scientific">Mycena rosella</name>
    <name type="common">Pink bonnet</name>
    <name type="synonym">Agaricus rosellus</name>
    <dbReference type="NCBI Taxonomy" id="1033263"/>
    <lineage>
        <taxon>Eukaryota</taxon>
        <taxon>Fungi</taxon>
        <taxon>Dikarya</taxon>
        <taxon>Basidiomycota</taxon>
        <taxon>Agaricomycotina</taxon>
        <taxon>Agaricomycetes</taxon>
        <taxon>Agaricomycetidae</taxon>
        <taxon>Agaricales</taxon>
        <taxon>Marasmiineae</taxon>
        <taxon>Mycenaceae</taxon>
        <taxon>Mycena</taxon>
    </lineage>
</organism>